<keyword evidence="2" id="KW-0812">Transmembrane</keyword>
<gene>
    <name evidence="3" type="ORF">PECAL_5P16180</name>
</gene>
<sequence length="520" mass="55363">MQPLGRGRRGSKVAAAVARLQQQARAFEDDEQQFGGHPPLYDGADRIHPAEPWSPERAREFDRRPAGARVAPAPPPVETPRNGVPPEYTLRKAPQTPPDSPRLTSPTSKRRAFSALVAGVSIALAGGAMYTATTAGKKGNQPAVAPTTAPPTTTTAPPTITMLPTPTPTLKPTMARWLRGVVCDAAGVAIPNATVELHYGYFSFEGMLFEATTDEEGLFEFEEVLTGVYYTLVARLDDRENFRVTKTPVVADVVIPLPPAKKEGLVALLSWGVAGDDGRVPSSLTLAAVVGDCAGSCPDVTVESSKAAQYSSALDAASLLQRHGFASLRIEGAGDVTLAVEMAPDSYGRLEATATLIVDVFVDGANTHQFWRPPNCVAATVASGRNCSAYANASFVETAAAYAWQGAANRARSKLLRVACGSLSTVAIDGGAPHSLSSLNAAQLYLERPAALTDIHVASCAASPDYAYRYPAWPATLSADLERRQLDRLWRGMSRGVYLSDGGEAFSTWRERHAWGDDDE</sequence>
<evidence type="ECO:0000256" key="2">
    <source>
        <dbReference type="SAM" id="Phobius"/>
    </source>
</evidence>
<reference evidence="3" key="1">
    <citation type="submission" date="2021-11" db="EMBL/GenBank/DDBJ databases">
        <authorList>
            <consortium name="Genoscope - CEA"/>
            <person name="William W."/>
        </authorList>
    </citation>
    <scope>NUCLEOTIDE SEQUENCE</scope>
</reference>
<evidence type="ECO:0000313" key="3">
    <source>
        <dbReference type="EMBL" id="CAH0377033.1"/>
    </source>
</evidence>
<evidence type="ECO:0008006" key="5">
    <source>
        <dbReference type="Google" id="ProtNLM"/>
    </source>
</evidence>
<feature type="region of interest" description="Disordered" evidence="1">
    <location>
        <begin position="137"/>
        <end position="165"/>
    </location>
</feature>
<keyword evidence="2" id="KW-1133">Transmembrane helix</keyword>
<protein>
    <recommendedName>
        <fullName evidence="5">Carboxypeptidase regulatory-like domain-containing protein</fullName>
    </recommendedName>
</protein>
<keyword evidence="4" id="KW-1185">Reference proteome</keyword>
<dbReference type="SUPFAM" id="SSF49452">
    <property type="entry name" value="Starch-binding domain-like"/>
    <property type="match status" value="1"/>
</dbReference>
<comment type="caution">
    <text evidence="3">The sequence shown here is derived from an EMBL/GenBank/DDBJ whole genome shotgun (WGS) entry which is preliminary data.</text>
</comment>
<feature type="compositionally biased region" description="Basic and acidic residues" evidence="1">
    <location>
        <begin position="43"/>
        <end position="65"/>
    </location>
</feature>
<keyword evidence="2" id="KW-0472">Membrane</keyword>
<accession>A0A8J2SVE2</accession>
<name>A0A8J2SVE2_9STRA</name>
<feature type="region of interest" description="Disordered" evidence="1">
    <location>
        <begin position="27"/>
        <end position="109"/>
    </location>
</feature>
<proteinExistence type="predicted"/>
<evidence type="ECO:0000313" key="4">
    <source>
        <dbReference type="Proteomes" id="UP000789595"/>
    </source>
</evidence>
<feature type="transmembrane region" description="Helical" evidence="2">
    <location>
        <begin position="112"/>
        <end position="132"/>
    </location>
</feature>
<dbReference type="InterPro" id="IPR013784">
    <property type="entry name" value="Carb-bd-like_fold"/>
</dbReference>
<dbReference type="EMBL" id="CAKKNE010000005">
    <property type="protein sequence ID" value="CAH0377033.1"/>
    <property type="molecule type" value="Genomic_DNA"/>
</dbReference>
<dbReference type="GO" id="GO:0030246">
    <property type="term" value="F:carbohydrate binding"/>
    <property type="evidence" value="ECO:0007669"/>
    <property type="project" value="InterPro"/>
</dbReference>
<organism evidence="3 4">
    <name type="scientific">Pelagomonas calceolata</name>
    <dbReference type="NCBI Taxonomy" id="35677"/>
    <lineage>
        <taxon>Eukaryota</taxon>
        <taxon>Sar</taxon>
        <taxon>Stramenopiles</taxon>
        <taxon>Ochrophyta</taxon>
        <taxon>Pelagophyceae</taxon>
        <taxon>Pelagomonadales</taxon>
        <taxon>Pelagomonadaceae</taxon>
        <taxon>Pelagomonas</taxon>
    </lineage>
</organism>
<dbReference type="Proteomes" id="UP000789595">
    <property type="component" value="Unassembled WGS sequence"/>
</dbReference>
<dbReference type="AlphaFoldDB" id="A0A8J2SVE2"/>
<evidence type="ECO:0000256" key="1">
    <source>
        <dbReference type="SAM" id="MobiDB-lite"/>
    </source>
</evidence>